<proteinExistence type="predicted"/>
<dbReference type="InterPro" id="IPR047951">
    <property type="entry name" value="Transpos_ISL3"/>
</dbReference>
<comment type="caution">
    <text evidence="2">The sequence shown here is derived from an EMBL/GenBank/DDBJ whole genome shotgun (WGS) entry which is preliminary data.</text>
</comment>
<feature type="region of interest" description="Disordered" evidence="1">
    <location>
        <begin position="53"/>
        <end position="75"/>
    </location>
</feature>
<gene>
    <name evidence="2" type="ORF">QBA35_29785</name>
</gene>
<accession>A0ABU8AWC5</accession>
<organism evidence="2 3">
    <name type="scientific">Streptomyces bottropensis</name>
    <dbReference type="NCBI Taxonomy" id="42235"/>
    <lineage>
        <taxon>Bacteria</taxon>
        <taxon>Bacillati</taxon>
        <taxon>Actinomycetota</taxon>
        <taxon>Actinomycetes</taxon>
        <taxon>Kitasatosporales</taxon>
        <taxon>Streptomycetaceae</taxon>
        <taxon>Streptomyces</taxon>
    </lineage>
</organism>
<evidence type="ECO:0000313" key="2">
    <source>
        <dbReference type="EMBL" id="MEH0637460.1"/>
    </source>
</evidence>
<dbReference type="PANTHER" id="PTHR33498">
    <property type="entry name" value="TRANSPOSASE FOR INSERTION SEQUENCE ELEMENT IS1557"/>
    <property type="match status" value="1"/>
</dbReference>
<sequence>MACRDGSLTYRQGITAGAPDAVQVSDRFHLWQGLSRRVQDIASTHRGCLPAALPPVSEINSGPVEETTEDAAEAT</sequence>
<reference evidence="2" key="1">
    <citation type="submission" date="2023-04" db="EMBL/GenBank/DDBJ databases">
        <title>Genomic diversity of scab-causing Streptomyces spp. in the province of Quebec, Canada.</title>
        <authorList>
            <person name="Biessy A."/>
            <person name="Cadieux M."/>
            <person name="Ciotola M."/>
            <person name="Filion M."/>
        </authorList>
    </citation>
    <scope>NUCLEOTIDE SEQUENCE</scope>
    <source>
        <strain evidence="2">B21-115</strain>
    </source>
</reference>
<evidence type="ECO:0008006" key="4">
    <source>
        <dbReference type="Google" id="ProtNLM"/>
    </source>
</evidence>
<dbReference type="EMBL" id="JARULZ010000002">
    <property type="protein sequence ID" value="MEH0637460.1"/>
    <property type="molecule type" value="Genomic_DNA"/>
</dbReference>
<protein>
    <recommendedName>
        <fullName evidence="4">Transposase</fullName>
    </recommendedName>
</protein>
<evidence type="ECO:0000313" key="3">
    <source>
        <dbReference type="Proteomes" id="UP001310290"/>
    </source>
</evidence>
<dbReference type="Proteomes" id="UP001310290">
    <property type="component" value="Unassembled WGS sequence"/>
</dbReference>
<evidence type="ECO:0000256" key="1">
    <source>
        <dbReference type="SAM" id="MobiDB-lite"/>
    </source>
</evidence>
<feature type="compositionally biased region" description="Acidic residues" evidence="1">
    <location>
        <begin position="66"/>
        <end position="75"/>
    </location>
</feature>
<name>A0ABU8AWC5_9ACTN</name>
<dbReference type="RefSeq" id="WP_334660378.1">
    <property type="nucleotide sequence ID" value="NZ_JARULZ010000002.1"/>
</dbReference>
<dbReference type="PANTHER" id="PTHR33498:SF1">
    <property type="entry name" value="TRANSPOSASE FOR INSERTION SEQUENCE ELEMENT IS1557"/>
    <property type="match status" value="1"/>
</dbReference>
<keyword evidence="3" id="KW-1185">Reference proteome</keyword>